<dbReference type="GO" id="GO:0006310">
    <property type="term" value="P:DNA recombination"/>
    <property type="evidence" value="ECO:0007669"/>
    <property type="project" value="UniProtKB-KW"/>
</dbReference>
<evidence type="ECO:0000256" key="11">
    <source>
        <dbReference type="SAM" id="MobiDB-lite"/>
    </source>
</evidence>
<dbReference type="AlphaFoldDB" id="A0A6L2MM16"/>
<keyword evidence="10" id="KW-0511">Multifunctional enzyme</keyword>
<evidence type="ECO:0000256" key="6">
    <source>
        <dbReference type="ARBA" id="ARBA00022908"/>
    </source>
</evidence>
<keyword evidence="9" id="KW-0233">DNA recombination</keyword>
<gene>
    <name evidence="13" type="ORF">Tci_045323</name>
</gene>
<protein>
    <submittedName>
        <fullName evidence="13">Retrovirus-related Pol polyprotein from transposon TNT 1-94</fullName>
    </submittedName>
</protein>
<dbReference type="CDD" id="cd09272">
    <property type="entry name" value="RNase_HI_RT_Ty1"/>
    <property type="match status" value="1"/>
</dbReference>
<dbReference type="InterPro" id="IPR025724">
    <property type="entry name" value="GAG-pre-integrase_dom"/>
</dbReference>
<comment type="caution">
    <text evidence="13">The sequence shown here is derived from an EMBL/GenBank/DDBJ whole genome shotgun (WGS) entry which is preliminary data.</text>
</comment>
<dbReference type="InterPro" id="IPR012337">
    <property type="entry name" value="RNaseH-like_sf"/>
</dbReference>
<dbReference type="Gene3D" id="3.30.420.10">
    <property type="entry name" value="Ribonuclease H-like superfamily/Ribonuclease H"/>
    <property type="match status" value="1"/>
</dbReference>
<keyword evidence="7" id="KW-0695">RNA-directed DNA polymerase</keyword>
<dbReference type="EMBL" id="BKCJ010006669">
    <property type="protein sequence ID" value="GEU73345.1"/>
    <property type="molecule type" value="Genomic_DNA"/>
</dbReference>
<evidence type="ECO:0000256" key="4">
    <source>
        <dbReference type="ARBA" id="ARBA00022801"/>
    </source>
</evidence>
<sequence>MLAPGNYVQWKSRIKRYIDTKLNHEIMHYCLENPPYKLGWKDIQVPVSERSLETRPERLYETYKNVSQDIHDQLNAKAELVQIILTGIDNDIYSTVDACANAFLTLTTTRMAKDHNEDNEIRAKRIARVVNPLALVAQQQPVYNPQNHPTHYNQNSSTRSQQAATRNRRKAIVNSPQPIYDQEPSMVADDDETSKDKEIDKLMALISLSFKKIYKPTNNNLQTSSNTKQADWKDDTNDESDDQELEAHYMHMAKLQEVSLNVVDSRPIFDTEPEQKLVVIILFIVDSGCSKHMTRNLKLLINFVEKFLGNVKFRNDQIAPILDLKVAFQKSACYIRDLKGNDLLIGSHGTDLYSTTLHDSNCPNLICLMAKASSSQAWLWHRCLFHLNFDTINLLSKNDIVVGLLKLKFIKDHLCSSCELGKVKRKSFHTKITPSSKRRLHLLHMNLYGPMRVASINGKRYVLAIVDDYSRYTSTHFLRSKDETPEILIDFLRLVQRGLQAQVRIVRTDKGSEFVNQTLHAYSAAEGIHHQTSVARTPKQNGVVERQNRTLVEAARTMLSTAKVPLLFWAEAIATTYFTQNHSLIIPRHEKTPYHIINDRKPSIKFFYIFGSLCYIVRDGENLNKMKKKGDACIFVWYSTQSRAYRVFNKRIRVIVKSIHVNFDELPQTVSDHNSSDPAPECQSMALEHDSLSLGHQCQENVPHADKTVTKSSELDLLFSLMFDELLNGSSKVVSKSFAVTTDAPNHRQQINPLNNHITLDPICQVPTHAPSVTSIENMNQAETNAQNDQVAYDEFINILVPRCKTKGRHRIVIPRCTNVINLKWLWKNKRDEENTVIYNKYRLVAKGYAQKEVVDFEESFAPVARLKAVRLFVAYAAHTSFTVYQMDVKIAFLYGPLKEEVYVNQPDGFIDTYHPDKVYRLKKALYGLKQAPRAWYDELSNFLVSKGFSKGSIDPTLFITKHGEDILLMQIYVDDIIFGSTNLKLSKQFEKLMHSKFEMSLMGELEFFLGIKINQYPRGIFINQAKYAQEILIKHGMTSCDSFGTPIATKHLDAYLSGTLVDQTKYRSMVGALMYLTASRPDIMHATCYCARYQAKPTKKHLKAVKRIFWYLKDAIHIGLWYLKDISFELTTFLDSNHAGCLDSRKRTSGVLWMRTQLTDYGFHFDKIPVYYDSKAAIAISCNPVQHSRTKHIDVRYHFIKEKVEKGIVELFFVGTKYQLADLFTKALPEKRFKYLVRRLGMRCLTPQELEVLANESA</sequence>
<evidence type="ECO:0000256" key="2">
    <source>
        <dbReference type="ARBA" id="ARBA00022723"/>
    </source>
</evidence>
<feature type="region of interest" description="Disordered" evidence="11">
    <location>
        <begin position="217"/>
        <end position="241"/>
    </location>
</feature>
<keyword evidence="3" id="KW-0255">Endonuclease</keyword>
<name>A0A6L2MM16_TANCI</name>
<evidence type="ECO:0000256" key="1">
    <source>
        <dbReference type="ARBA" id="ARBA00022722"/>
    </source>
</evidence>
<feature type="compositionally biased region" description="Polar residues" evidence="11">
    <location>
        <begin position="217"/>
        <end position="229"/>
    </location>
</feature>
<organism evidence="13">
    <name type="scientific">Tanacetum cinerariifolium</name>
    <name type="common">Dalmatian daisy</name>
    <name type="synonym">Chrysanthemum cinerariifolium</name>
    <dbReference type="NCBI Taxonomy" id="118510"/>
    <lineage>
        <taxon>Eukaryota</taxon>
        <taxon>Viridiplantae</taxon>
        <taxon>Streptophyta</taxon>
        <taxon>Embryophyta</taxon>
        <taxon>Tracheophyta</taxon>
        <taxon>Spermatophyta</taxon>
        <taxon>Magnoliopsida</taxon>
        <taxon>eudicotyledons</taxon>
        <taxon>Gunneridae</taxon>
        <taxon>Pentapetalae</taxon>
        <taxon>asterids</taxon>
        <taxon>campanulids</taxon>
        <taxon>Asterales</taxon>
        <taxon>Asteraceae</taxon>
        <taxon>Asteroideae</taxon>
        <taxon>Anthemideae</taxon>
        <taxon>Anthemidinae</taxon>
        <taxon>Tanacetum</taxon>
    </lineage>
</organism>
<evidence type="ECO:0000256" key="8">
    <source>
        <dbReference type="ARBA" id="ARBA00022932"/>
    </source>
</evidence>
<evidence type="ECO:0000256" key="10">
    <source>
        <dbReference type="ARBA" id="ARBA00023268"/>
    </source>
</evidence>
<dbReference type="InterPro" id="IPR013103">
    <property type="entry name" value="RVT_2"/>
</dbReference>
<dbReference type="PANTHER" id="PTHR42648">
    <property type="entry name" value="TRANSPOSASE, PUTATIVE-RELATED"/>
    <property type="match status" value="1"/>
</dbReference>
<dbReference type="InterPro" id="IPR043502">
    <property type="entry name" value="DNA/RNA_pol_sf"/>
</dbReference>
<keyword evidence="2" id="KW-0479">Metal-binding</keyword>
<dbReference type="GO" id="GO:0003676">
    <property type="term" value="F:nucleic acid binding"/>
    <property type="evidence" value="ECO:0007669"/>
    <property type="project" value="InterPro"/>
</dbReference>
<dbReference type="InterPro" id="IPR036397">
    <property type="entry name" value="RNaseH_sf"/>
</dbReference>
<dbReference type="Pfam" id="PF00665">
    <property type="entry name" value="rve"/>
    <property type="match status" value="1"/>
</dbReference>
<dbReference type="GO" id="GO:0046872">
    <property type="term" value="F:metal ion binding"/>
    <property type="evidence" value="ECO:0007669"/>
    <property type="project" value="UniProtKB-KW"/>
</dbReference>
<dbReference type="GO" id="GO:0015074">
    <property type="term" value="P:DNA integration"/>
    <property type="evidence" value="ECO:0007669"/>
    <property type="project" value="UniProtKB-KW"/>
</dbReference>
<keyword evidence="4" id="KW-0378">Hydrolase</keyword>
<feature type="domain" description="Integrase catalytic" evidence="12">
    <location>
        <begin position="430"/>
        <end position="601"/>
    </location>
</feature>
<keyword evidence="5" id="KW-0460">Magnesium</keyword>
<dbReference type="InterPro" id="IPR001584">
    <property type="entry name" value="Integrase_cat-core"/>
</dbReference>
<evidence type="ECO:0000313" key="13">
    <source>
        <dbReference type="EMBL" id="GEU73345.1"/>
    </source>
</evidence>
<dbReference type="InterPro" id="IPR057670">
    <property type="entry name" value="SH3_retrovirus"/>
</dbReference>
<dbReference type="GO" id="GO:0003964">
    <property type="term" value="F:RNA-directed DNA polymerase activity"/>
    <property type="evidence" value="ECO:0007669"/>
    <property type="project" value="UniProtKB-KW"/>
</dbReference>
<feature type="region of interest" description="Disordered" evidence="11">
    <location>
        <begin position="143"/>
        <end position="173"/>
    </location>
</feature>
<feature type="compositionally biased region" description="Polar residues" evidence="11">
    <location>
        <begin position="143"/>
        <end position="165"/>
    </location>
</feature>
<dbReference type="Pfam" id="PF25597">
    <property type="entry name" value="SH3_retrovirus"/>
    <property type="match status" value="1"/>
</dbReference>
<dbReference type="InterPro" id="IPR039537">
    <property type="entry name" value="Retrotran_Ty1/copia-like"/>
</dbReference>
<keyword evidence="8" id="KW-0808">Transferase</keyword>
<dbReference type="PANTHER" id="PTHR42648:SF11">
    <property type="entry name" value="TRANSPOSON TY4-P GAG-POL POLYPROTEIN"/>
    <property type="match status" value="1"/>
</dbReference>
<evidence type="ECO:0000256" key="5">
    <source>
        <dbReference type="ARBA" id="ARBA00022842"/>
    </source>
</evidence>
<dbReference type="GO" id="GO:0004519">
    <property type="term" value="F:endonuclease activity"/>
    <property type="evidence" value="ECO:0007669"/>
    <property type="project" value="UniProtKB-KW"/>
</dbReference>
<evidence type="ECO:0000256" key="9">
    <source>
        <dbReference type="ARBA" id="ARBA00023172"/>
    </source>
</evidence>
<reference evidence="13" key="1">
    <citation type="journal article" date="2019" name="Sci. Rep.">
        <title>Draft genome of Tanacetum cinerariifolium, the natural source of mosquito coil.</title>
        <authorList>
            <person name="Yamashiro T."/>
            <person name="Shiraishi A."/>
            <person name="Satake H."/>
            <person name="Nakayama K."/>
        </authorList>
    </citation>
    <scope>NUCLEOTIDE SEQUENCE</scope>
</reference>
<evidence type="ECO:0000256" key="3">
    <source>
        <dbReference type="ARBA" id="ARBA00022759"/>
    </source>
</evidence>
<dbReference type="SUPFAM" id="SSF53098">
    <property type="entry name" value="Ribonuclease H-like"/>
    <property type="match status" value="1"/>
</dbReference>
<dbReference type="Pfam" id="PF07727">
    <property type="entry name" value="RVT_2"/>
    <property type="match status" value="1"/>
</dbReference>
<evidence type="ECO:0000256" key="7">
    <source>
        <dbReference type="ARBA" id="ARBA00022918"/>
    </source>
</evidence>
<dbReference type="GO" id="GO:0016787">
    <property type="term" value="F:hydrolase activity"/>
    <property type="evidence" value="ECO:0007669"/>
    <property type="project" value="UniProtKB-KW"/>
</dbReference>
<keyword evidence="8" id="KW-0239">DNA-directed DNA polymerase</keyword>
<accession>A0A6L2MM16</accession>
<dbReference type="Pfam" id="PF13976">
    <property type="entry name" value="gag_pre-integrs"/>
    <property type="match status" value="1"/>
</dbReference>
<dbReference type="GO" id="GO:0003887">
    <property type="term" value="F:DNA-directed DNA polymerase activity"/>
    <property type="evidence" value="ECO:0007669"/>
    <property type="project" value="UniProtKB-KW"/>
</dbReference>
<evidence type="ECO:0000259" key="12">
    <source>
        <dbReference type="PROSITE" id="PS50994"/>
    </source>
</evidence>
<dbReference type="PROSITE" id="PS50994">
    <property type="entry name" value="INTEGRASE"/>
    <property type="match status" value="1"/>
</dbReference>
<keyword evidence="1" id="KW-0540">Nuclease</keyword>
<keyword evidence="8" id="KW-0548">Nucleotidyltransferase</keyword>
<proteinExistence type="predicted"/>
<dbReference type="SUPFAM" id="SSF56672">
    <property type="entry name" value="DNA/RNA polymerases"/>
    <property type="match status" value="1"/>
</dbReference>
<keyword evidence="6" id="KW-0229">DNA integration</keyword>